<evidence type="ECO:0008006" key="4">
    <source>
        <dbReference type="Google" id="ProtNLM"/>
    </source>
</evidence>
<evidence type="ECO:0000313" key="3">
    <source>
        <dbReference type="Proteomes" id="UP001201812"/>
    </source>
</evidence>
<dbReference type="EMBL" id="JAKKPZ010000972">
    <property type="protein sequence ID" value="KAI1691260.1"/>
    <property type="molecule type" value="Genomic_DNA"/>
</dbReference>
<reference evidence="2" key="1">
    <citation type="submission" date="2022-01" db="EMBL/GenBank/DDBJ databases">
        <title>Genome Sequence Resource for Two Populations of Ditylenchus destructor, the Migratory Endoparasitic Phytonematode.</title>
        <authorList>
            <person name="Zhang H."/>
            <person name="Lin R."/>
            <person name="Xie B."/>
        </authorList>
    </citation>
    <scope>NUCLEOTIDE SEQUENCE</scope>
    <source>
        <strain evidence="2">BazhouSP</strain>
    </source>
</reference>
<sequence>MEHVRIIMQFFGLNVNLFIPFIISAIFIILVSIVYRKILKKSVKVHCRQTVNLSSDTLHDILAFFNRKSLSRLRSVDSRFNQTIQREFANKPYLLLNHLFYSNRKCYVCLDYGRSIFDFGRYINDRNVVDQILAAKFVLFDFANVECDDHAGLRHFLSKNGNPLRIFNLELSKNYNLTTFRARRLAKCKNFDSIAFHGRMTVLAELLSGNFLQLQIWDHLFATADSVPWSTLVDFLFRPCGTEEWQKISIVTKNPPNEADFLAFTDSVRQRFLAARNPLFFDFSWFALRRSFLDHIDNDVHNTHTGQCLAMDRWNMFTC</sequence>
<dbReference type="AlphaFoldDB" id="A0AAD4ME55"/>
<name>A0AAD4ME55_9BILA</name>
<comment type="caution">
    <text evidence="2">The sequence shown here is derived from an EMBL/GenBank/DDBJ whole genome shotgun (WGS) entry which is preliminary data.</text>
</comment>
<feature type="transmembrane region" description="Helical" evidence="1">
    <location>
        <begin position="6"/>
        <end position="35"/>
    </location>
</feature>
<keyword evidence="1" id="KW-0472">Membrane</keyword>
<evidence type="ECO:0000256" key="1">
    <source>
        <dbReference type="SAM" id="Phobius"/>
    </source>
</evidence>
<accession>A0AAD4ME55</accession>
<evidence type="ECO:0000313" key="2">
    <source>
        <dbReference type="EMBL" id="KAI1691260.1"/>
    </source>
</evidence>
<gene>
    <name evidence="2" type="ORF">DdX_21992</name>
</gene>
<protein>
    <recommendedName>
        <fullName evidence="4">F-box domain-containing protein</fullName>
    </recommendedName>
</protein>
<dbReference type="Proteomes" id="UP001201812">
    <property type="component" value="Unassembled WGS sequence"/>
</dbReference>
<keyword evidence="1" id="KW-1133">Transmembrane helix</keyword>
<proteinExistence type="predicted"/>
<keyword evidence="1" id="KW-0812">Transmembrane</keyword>
<keyword evidence="3" id="KW-1185">Reference proteome</keyword>
<organism evidence="2 3">
    <name type="scientific">Ditylenchus destructor</name>
    <dbReference type="NCBI Taxonomy" id="166010"/>
    <lineage>
        <taxon>Eukaryota</taxon>
        <taxon>Metazoa</taxon>
        <taxon>Ecdysozoa</taxon>
        <taxon>Nematoda</taxon>
        <taxon>Chromadorea</taxon>
        <taxon>Rhabditida</taxon>
        <taxon>Tylenchina</taxon>
        <taxon>Tylenchomorpha</taxon>
        <taxon>Sphaerularioidea</taxon>
        <taxon>Anguinidae</taxon>
        <taxon>Anguininae</taxon>
        <taxon>Ditylenchus</taxon>
    </lineage>
</organism>